<feature type="compositionally biased region" description="Low complexity" evidence="1">
    <location>
        <begin position="632"/>
        <end position="643"/>
    </location>
</feature>
<feature type="compositionally biased region" description="Low complexity" evidence="1">
    <location>
        <begin position="752"/>
        <end position="761"/>
    </location>
</feature>
<feature type="region of interest" description="Disordered" evidence="1">
    <location>
        <begin position="88"/>
        <end position="137"/>
    </location>
</feature>
<dbReference type="EMBL" id="BSXN01001049">
    <property type="protein sequence ID" value="GME71299.1"/>
    <property type="molecule type" value="Genomic_DNA"/>
</dbReference>
<feature type="compositionally biased region" description="Polar residues" evidence="1">
    <location>
        <begin position="826"/>
        <end position="844"/>
    </location>
</feature>
<feature type="compositionally biased region" description="Basic and acidic residues" evidence="1">
    <location>
        <begin position="108"/>
        <end position="124"/>
    </location>
</feature>
<keyword evidence="4" id="KW-1185">Reference proteome</keyword>
<dbReference type="SMART" id="SM00164">
    <property type="entry name" value="TBC"/>
    <property type="match status" value="1"/>
</dbReference>
<evidence type="ECO:0000259" key="2">
    <source>
        <dbReference type="SMART" id="SM00164"/>
    </source>
</evidence>
<dbReference type="SUPFAM" id="SSF47923">
    <property type="entry name" value="Ypt/Rab-GAP domain of gyp1p"/>
    <property type="match status" value="1"/>
</dbReference>
<protein>
    <submittedName>
        <fullName evidence="3">Unnamed protein product</fullName>
    </submittedName>
</protein>
<feature type="region of interest" description="Disordered" evidence="1">
    <location>
        <begin position="162"/>
        <end position="217"/>
    </location>
</feature>
<feature type="compositionally biased region" description="Acidic residues" evidence="1">
    <location>
        <begin position="470"/>
        <end position="484"/>
    </location>
</feature>
<feature type="region of interest" description="Disordered" evidence="1">
    <location>
        <begin position="826"/>
        <end position="859"/>
    </location>
</feature>
<feature type="compositionally biased region" description="Low complexity" evidence="1">
    <location>
        <begin position="715"/>
        <end position="725"/>
    </location>
</feature>
<dbReference type="InterPro" id="IPR035969">
    <property type="entry name" value="Rab-GAP_TBC_sf"/>
</dbReference>
<evidence type="ECO:0000313" key="3">
    <source>
        <dbReference type="EMBL" id="GME71299.1"/>
    </source>
</evidence>
<feature type="compositionally biased region" description="Polar residues" evidence="1">
    <location>
        <begin position="414"/>
        <end position="431"/>
    </location>
</feature>
<accession>A0A9W6SZE1</accession>
<dbReference type="AlphaFoldDB" id="A0A9W6SZE1"/>
<feature type="compositionally biased region" description="Low complexity" evidence="1">
    <location>
        <begin position="177"/>
        <end position="214"/>
    </location>
</feature>
<organism evidence="3 4">
    <name type="scientific">Candida boidinii</name>
    <name type="common">Yeast</name>
    <dbReference type="NCBI Taxonomy" id="5477"/>
    <lineage>
        <taxon>Eukaryota</taxon>
        <taxon>Fungi</taxon>
        <taxon>Dikarya</taxon>
        <taxon>Ascomycota</taxon>
        <taxon>Saccharomycotina</taxon>
        <taxon>Pichiomycetes</taxon>
        <taxon>Pichiales</taxon>
        <taxon>Pichiaceae</taxon>
        <taxon>Ogataea</taxon>
        <taxon>Ogataea/Candida clade</taxon>
    </lineage>
</organism>
<evidence type="ECO:0000313" key="4">
    <source>
        <dbReference type="Proteomes" id="UP001165120"/>
    </source>
</evidence>
<feature type="compositionally biased region" description="Low complexity" evidence="1">
    <location>
        <begin position="400"/>
        <end position="411"/>
    </location>
</feature>
<feature type="compositionally biased region" description="Polar residues" evidence="1">
    <location>
        <begin position="619"/>
        <end position="628"/>
    </location>
</feature>
<feature type="region of interest" description="Disordered" evidence="1">
    <location>
        <begin position="313"/>
        <end position="357"/>
    </location>
</feature>
<reference evidence="3" key="1">
    <citation type="submission" date="2023-04" db="EMBL/GenBank/DDBJ databases">
        <title>Candida boidinii NBRC 10035.</title>
        <authorList>
            <person name="Ichikawa N."/>
            <person name="Sato H."/>
            <person name="Tonouchi N."/>
        </authorList>
    </citation>
    <scope>NUCLEOTIDE SEQUENCE</scope>
    <source>
        <strain evidence="3">NBRC 10035</strain>
    </source>
</reference>
<feature type="compositionally biased region" description="Low complexity" evidence="1">
    <location>
        <begin position="447"/>
        <end position="462"/>
    </location>
</feature>
<feature type="region of interest" description="Disordered" evidence="1">
    <location>
        <begin position="619"/>
        <end position="643"/>
    </location>
</feature>
<comment type="caution">
    <text evidence="3">The sequence shown here is derived from an EMBL/GenBank/DDBJ whole genome shotgun (WGS) entry which is preliminary data.</text>
</comment>
<feature type="region of interest" description="Disordered" evidence="1">
    <location>
        <begin position="393"/>
        <end position="485"/>
    </location>
</feature>
<proteinExistence type="predicted"/>
<evidence type="ECO:0000256" key="1">
    <source>
        <dbReference type="SAM" id="MobiDB-lite"/>
    </source>
</evidence>
<name>A0A9W6SZE1_CANBO</name>
<feature type="compositionally biased region" description="Basic residues" evidence="1">
    <location>
        <begin position="125"/>
        <end position="135"/>
    </location>
</feature>
<dbReference type="InterPro" id="IPR000195">
    <property type="entry name" value="Rab-GAP-TBC_dom"/>
</dbReference>
<feature type="compositionally biased region" description="Polar residues" evidence="1">
    <location>
        <begin position="162"/>
        <end position="172"/>
    </location>
</feature>
<dbReference type="Gene3D" id="1.10.472.80">
    <property type="entry name" value="Ypt/Rab-GAP domain of gyp1p, domain 3"/>
    <property type="match status" value="1"/>
</dbReference>
<feature type="region of interest" description="Disordered" evidence="1">
    <location>
        <begin position="715"/>
        <end position="809"/>
    </location>
</feature>
<dbReference type="Proteomes" id="UP001165120">
    <property type="component" value="Unassembled WGS sequence"/>
</dbReference>
<gene>
    <name evidence="3" type="ORF">Cboi02_000315900</name>
</gene>
<feature type="domain" description="Rab-GAP TBC" evidence="2">
    <location>
        <begin position="61"/>
        <end position="583"/>
    </location>
</feature>
<sequence length="904" mass="102655">MNNINNTTHTNQTTHTNHIKSKFNGFKYKGKPPITDVPELIELCNHFIESKNYHGLALISRQRGLPPSLRGKIWPVLLKYHPHALNPYITPDEEEDDEEDYDDDVDVDVDHDADNEQLHKEIKNSSKHKSNRKRSSLSTCSIPIKKIKFDLKRYLKYSKRPQSSDSDIVNTDSNKDTSVPLPSSASVSSTSSSSSSSSSASSSSNYQPTPSSTTEEIPIVEYTSELEELFETQEKIFKVLEYSITKFLKKWGTLINYHSGLTWIALGLAEWIPPLPNSNYVLCGRDDIAKNGTKLRNLYDDYFERLNVDEFNKSSNSNTNTATSSNNYNNTNNSTTSSSPPSTPKSTHSFENSNGHINNNNNYHDIISPFKPMSFSEIYERAVLIILHTPDPSKDEEEQYQPYQQQQYSHQGQHRNSSVTSTTGNSYSKYQSGRYHTRRPSRNSVGSIKRTSSNISSNSLTSPAGQADGFENDETPTSDEDDETKNEFLPIMGGTIEENVSSFLYCLRKSLPELFQVLAEEDVLNVNSNKGDWIIYWLKYFGAKAFSRYDRGRLWDMLFGWRLRSSITNEEYNNLSLEIDNDMLTLLGQDIFWNPMLSNDSTMDFKKIDRRSSSIKTIAESTSSSNPSYHKLPSQDLSSPSSPSFQLDELNIDKNLPFSVIDSHFELIFLSLAFLKSKEFSLLELEQTEIKEFLNKMSSEKIDNFKNFLNNNQNKQQQQHNNNNNHNKHHHSSSSNGTPHSIKIKTGLKATLSNNSSSSNLNEHDIDPFASATNSPSQESQSSFSTTPNINNNSSNDINNNTTNNNNNTQFQKSLLNRFNEMNIGPQQQQHHQRTGNTSSGHIHTNSVSTSNTNTNTTISSSLSYYKSTRNQKKSLSRDIENIIVEAGELWRKFYYNESIEENQ</sequence>
<feature type="compositionally biased region" description="Acidic residues" evidence="1">
    <location>
        <begin position="91"/>
        <end position="107"/>
    </location>
</feature>
<feature type="compositionally biased region" description="Low complexity" evidence="1">
    <location>
        <begin position="771"/>
        <end position="809"/>
    </location>
</feature>
<feature type="compositionally biased region" description="Low complexity" evidence="1">
    <location>
        <begin position="845"/>
        <end position="859"/>
    </location>
</feature>